<proteinExistence type="predicted"/>
<dbReference type="EMBL" id="KI911151">
    <property type="protein sequence ID" value="ETS00559.1"/>
    <property type="molecule type" value="Genomic_DNA"/>
</dbReference>
<protein>
    <submittedName>
        <fullName evidence="1">Uncharacterized protein</fullName>
    </submittedName>
</protein>
<accession>A0A024S5F1</accession>
<evidence type="ECO:0000313" key="2">
    <source>
        <dbReference type="Proteomes" id="UP000024376"/>
    </source>
</evidence>
<evidence type="ECO:0000313" key="1">
    <source>
        <dbReference type="EMBL" id="ETS00559.1"/>
    </source>
</evidence>
<reference evidence="2" key="1">
    <citation type="journal article" date="2013" name="Ind. Biotechnol.">
        <title>Comparative genomics analysis of Trichoderma reesei strains.</title>
        <authorList>
            <person name="Koike H."/>
            <person name="Aerts A."/>
            <person name="LaButti K."/>
            <person name="Grigoriev I.V."/>
            <person name="Baker S.E."/>
        </authorList>
    </citation>
    <scope>NUCLEOTIDE SEQUENCE [LARGE SCALE GENOMIC DNA]</scope>
    <source>
        <strain evidence="2">ATCC 56765 / BCRC 32924 / NRRL 11460 / Rut C-30</strain>
    </source>
</reference>
<dbReference type="Proteomes" id="UP000024376">
    <property type="component" value="Unassembled WGS sequence"/>
</dbReference>
<dbReference type="HOGENOM" id="CLU_2998135_0_0_1"/>
<dbReference type="AlphaFoldDB" id="A0A024S5F1"/>
<sequence length="57" mass="5960">MTMLPNMAHNDAHDTRIAEAALLYAAPPCDLGGDMRGLLMTPELPSSSVLGTSHVAP</sequence>
<organism evidence="1 2">
    <name type="scientific">Hypocrea jecorina (strain ATCC 56765 / BCRC 32924 / NRRL 11460 / Rut C-30)</name>
    <name type="common">Trichoderma reesei</name>
    <dbReference type="NCBI Taxonomy" id="1344414"/>
    <lineage>
        <taxon>Eukaryota</taxon>
        <taxon>Fungi</taxon>
        <taxon>Dikarya</taxon>
        <taxon>Ascomycota</taxon>
        <taxon>Pezizomycotina</taxon>
        <taxon>Sordariomycetes</taxon>
        <taxon>Hypocreomycetidae</taxon>
        <taxon>Hypocreales</taxon>
        <taxon>Hypocreaceae</taxon>
        <taxon>Trichoderma</taxon>
    </lineage>
</organism>
<dbReference type="KEGG" id="trr:M419DRAFT_123842"/>
<name>A0A024S5F1_HYPJR</name>
<gene>
    <name evidence="1" type="ORF">M419DRAFT_123842</name>
</gene>